<dbReference type="GO" id="GO:0004519">
    <property type="term" value="F:endonuclease activity"/>
    <property type="evidence" value="ECO:0007669"/>
    <property type="project" value="UniProtKB-KW"/>
</dbReference>
<proteinExistence type="predicted"/>
<keyword evidence="7" id="KW-0695">RNA-directed DNA polymerase</keyword>
<evidence type="ECO:0000256" key="3">
    <source>
        <dbReference type="ARBA" id="ARBA00022695"/>
    </source>
</evidence>
<dbReference type="Pfam" id="PF17917">
    <property type="entry name" value="RT_RNaseH"/>
    <property type="match status" value="1"/>
</dbReference>
<dbReference type="SUPFAM" id="SSF53098">
    <property type="entry name" value="Ribonuclease H-like"/>
    <property type="match status" value="1"/>
</dbReference>
<evidence type="ECO:0000256" key="7">
    <source>
        <dbReference type="ARBA" id="ARBA00022918"/>
    </source>
</evidence>
<dbReference type="PANTHER" id="PTHR37984:SF5">
    <property type="entry name" value="PROTEIN NYNRIN-LIKE"/>
    <property type="match status" value="1"/>
</dbReference>
<dbReference type="GO" id="GO:0042575">
    <property type="term" value="C:DNA polymerase complex"/>
    <property type="evidence" value="ECO:0007669"/>
    <property type="project" value="UniProtKB-ARBA"/>
</dbReference>
<keyword evidence="4" id="KW-0540">Nuclease</keyword>
<dbReference type="InterPro" id="IPR050951">
    <property type="entry name" value="Retrovirus_Pol_polyprotein"/>
</dbReference>
<dbReference type="SUPFAM" id="SSF56672">
    <property type="entry name" value="DNA/RNA polymerases"/>
    <property type="match status" value="1"/>
</dbReference>
<dbReference type="GO" id="GO:0003964">
    <property type="term" value="F:RNA-directed DNA polymerase activity"/>
    <property type="evidence" value="ECO:0007669"/>
    <property type="project" value="UniProtKB-KW"/>
</dbReference>
<dbReference type="SUPFAM" id="SSF50630">
    <property type="entry name" value="Acid proteases"/>
    <property type="match status" value="1"/>
</dbReference>
<protein>
    <recommendedName>
        <fullName evidence="1">RNA-directed DNA polymerase</fullName>
        <ecNumber evidence="1">2.7.7.49</ecNumber>
    </recommendedName>
</protein>
<dbReference type="Pfam" id="PF17921">
    <property type="entry name" value="Integrase_H2C2"/>
    <property type="match status" value="1"/>
</dbReference>
<keyword evidence="6" id="KW-0378">Hydrolase</keyword>
<evidence type="ECO:0000313" key="10">
    <source>
        <dbReference type="Proteomes" id="UP000792457"/>
    </source>
</evidence>
<dbReference type="InterPro" id="IPR001584">
    <property type="entry name" value="Integrase_cat-core"/>
</dbReference>
<dbReference type="InterPro" id="IPR021109">
    <property type="entry name" value="Peptidase_aspartic_dom_sf"/>
</dbReference>
<dbReference type="InterPro" id="IPR043502">
    <property type="entry name" value="DNA/RNA_pol_sf"/>
</dbReference>
<dbReference type="GO" id="GO:0015074">
    <property type="term" value="P:DNA integration"/>
    <property type="evidence" value="ECO:0007669"/>
    <property type="project" value="InterPro"/>
</dbReference>
<evidence type="ECO:0000313" key="9">
    <source>
        <dbReference type="EMBL" id="KAG8239955.1"/>
    </source>
</evidence>
<feature type="domain" description="Integrase catalytic" evidence="8">
    <location>
        <begin position="661"/>
        <end position="765"/>
    </location>
</feature>
<dbReference type="InterPro" id="IPR041373">
    <property type="entry name" value="RT_RNaseH"/>
</dbReference>
<dbReference type="OrthoDB" id="3863715at2759"/>
<sequence length="777" mass="85627">MPGKLRELVDSGASGSVVSLQLAQTQGLSPLEDQEKVLRRVDGRLVETHGRSGLEVCTGDSMVTLRVVHVLESPLFPLIFGARLVGSPEGVVVELRGCGVENLDRRGEGSCDEGAIESAFRELFAIDVGGQTKERTTSLVVLKKVEIPSGSLAFVSSSVPDDSPPVVATDTVICADPGREWVSPGSVLDVQDGRVFVPVMNLGHDTLVLHETQHQRRAPETEMMGSPFGEHRSALRCNVHESPVETSPGWNVGTSLIEDQRLSLVEYLCLATMLNAISGGGLKLRASKCYFAMSSLSFLGHVVDSEGIREGPSQLSRQGQNWSWGAPQERIFEGLKPRLSTAPVLQHFQDDLPCEIHTDAPYNGLGATERVAGGHRVVYQPEAHGAWYHSNELECLAIVLAMEKFRHYISSSLYIYGRPFTVVTENYAVTWLHQKQSSNAKLGRWIMALQEHDVKIVHRKGKANVMVDALSSNLLFRNEMIEVPAELFASVVIGRGPKVTDIILQQRSDKTLMSVLEALGSGRNPQLEREAENEKFQLTNGVLYRKNCSRGRRLLLVVPRSLQRDILETCLAGVTEGHLGVAKTRARVQGRYWRPQLAKHVCRFVQACPHCQLHKQPPGKVVGLQKLLLRLPLLLWGLISWAHFPGAVPDTEALNVKSFSLEQVVLRHGTPQKIISDRGTGFTAQFLEKTIAMMGVKHAMTAAYHPQANGLCDRENRTFTEVLSSYVAGRQTLWDKFVQLTAFALNTSKQESTSFSPSELVHGRSPVLPEKELISLA</sequence>
<dbReference type="EC" id="2.7.7.49" evidence="1"/>
<dbReference type="CDD" id="cd00303">
    <property type="entry name" value="retropepsin_like"/>
    <property type="match status" value="1"/>
</dbReference>
<dbReference type="PANTHER" id="PTHR37984">
    <property type="entry name" value="PROTEIN CBG26694"/>
    <property type="match status" value="1"/>
</dbReference>
<dbReference type="GO" id="GO:0003676">
    <property type="term" value="F:nucleic acid binding"/>
    <property type="evidence" value="ECO:0007669"/>
    <property type="project" value="InterPro"/>
</dbReference>
<keyword evidence="2" id="KW-0808">Transferase</keyword>
<dbReference type="InterPro" id="IPR012337">
    <property type="entry name" value="RNaseH-like_sf"/>
</dbReference>
<dbReference type="EMBL" id="KZ310450">
    <property type="protein sequence ID" value="KAG8239955.1"/>
    <property type="molecule type" value="Genomic_DNA"/>
</dbReference>
<reference evidence="9" key="1">
    <citation type="submission" date="2013-04" db="EMBL/GenBank/DDBJ databases">
        <authorList>
            <person name="Qu J."/>
            <person name="Murali S.C."/>
            <person name="Bandaranaike D."/>
            <person name="Bellair M."/>
            <person name="Blankenburg K."/>
            <person name="Chao H."/>
            <person name="Dinh H."/>
            <person name="Doddapaneni H."/>
            <person name="Downs B."/>
            <person name="Dugan-Rocha S."/>
            <person name="Elkadiri S."/>
            <person name="Gnanaolivu R.D."/>
            <person name="Hernandez B."/>
            <person name="Javaid M."/>
            <person name="Jayaseelan J.C."/>
            <person name="Lee S."/>
            <person name="Li M."/>
            <person name="Ming W."/>
            <person name="Munidasa M."/>
            <person name="Muniz J."/>
            <person name="Nguyen L."/>
            <person name="Ongeri F."/>
            <person name="Osuji N."/>
            <person name="Pu L.-L."/>
            <person name="Puazo M."/>
            <person name="Qu C."/>
            <person name="Quiroz J."/>
            <person name="Raj R."/>
            <person name="Weissenberger G."/>
            <person name="Xin Y."/>
            <person name="Zou X."/>
            <person name="Han Y."/>
            <person name="Richards S."/>
            <person name="Worley K."/>
            <person name="Muzny D."/>
            <person name="Gibbs R."/>
        </authorList>
    </citation>
    <scope>NUCLEOTIDE SEQUENCE</scope>
    <source>
        <strain evidence="9">Sampled in the wild</strain>
    </source>
</reference>
<evidence type="ECO:0000256" key="6">
    <source>
        <dbReference type="ARBA" id="ARBA00022801"/>
    </source>
</evidence>
<dbReference type="CDD" id="cd09274">
    <property type="entry name" value="RNase_HI_RT_Ty3"/>
    <property type="match status" value="1"/>
</dbReference>
<evidence type="ECO:0000259" key="8">
    <source>
        <dbReference type="PROSITE" id="PS50994"/>
    </source>
</evidence>
<keyword evidence="5" id="KW-0255">Endonuclease</keyword>
<dbReference type="Gene3D" id="1.10.340.70">
    <property type="match status" value="1"/>
</dbReference>
<reference evidence="9" key="2">
    <citation type="submission" date="2017-10" db="EMBL/GenBank/DDBJ databases">
        <title>Ladona fulva Genome sequencing and assembly.</title>
        <authorList>
            <person name="Murali S."/>
            <person name="Richards S."/>
            <person name="Bandaranaike D."/>
            <person name="Bellair M."/>
            <person name="Blankenburg K."/>
            <person name="Chao H."/>
            <person name="Dinh H."/>
            <person name="Doddapaneni H."/>
            <person name="Dugan-Rocha S."/>
            <person name="Elkadiri S."/>
            <person name="Gnanaolivu R."/>
            <person name="Hernandez B."/>
            <person name="Skinner E."/>
            <person name="Javaid M."/>
            <person name="Lee S."/>
            <person name="Li M."/>
            <person name="Ming W."/>
            <person name="Munidasa M."/>
            <person name="Muniz J."/>
            <person name="Nguyen L."/>
            <person name="Hughes D."/>
            <person name="Osuji N."/>
            <person name="Pu L.-L."/>
            <person name="Puazo M."/>
            <person name="Qu C."/>
            <person name="Quiroz J."/>
            <person name="Raj R."/>
            <person name="Weissenberger G."/>
            <person name="Xin Y."/>
            <person name="Zou X."/>
            <person name="Han Y."/>
            <person name="Worley K."/>
            <person name="Muzny D."/>
            <person name="Gibbs R."/>
        </authorList>
    </citation>
    <scope>NUCLEOTIDE SEQUENCE</scope>
    <source>
        <strain evidence="9">Sampled in the wild</strain>
    </source>
</reference>
<dbReference type="FunFam" id="1.10.340.70:FF:000001">
    <property type="entry name" value="Retrovirus-related Pol polyprotein from transposon gypsy-like Protein"/>
    <property type="match status" value="1"/>
</dbReference>
<dbReference type="Gene3D" id="3.30.420.10">
    <property type="entry name" value="Ribonuclease H-like superfamily/Ribonuclease H"/>
    <property type="match status" value="1"/>
</dbReference>
<dbReference type="InterPro" id="IPR036397">
    <property type="entry name" value="RNaseH_sf"/>
</dbReference>
<name>A0A8K0KUG7_LADFU</name>
<comment type="caution">
    <text evidence="9">The sequence shown here is derived from an EMBL/GenBank/DDBJ whole genome shotgun (WGS) entry which is preliminary data.</text>
</comment>
<dbReference type="GO" id="GO:0016787">
    <property type="term" value="F:hydrolase activity"/>
    <property type="evidence" value="ECO:0007669"/>
    <property type="project" value="UniProtKB-KW"/>
</dbReference>
<dbReference type="Proteomes" id="UP000792457">
    <property type="component" value="Unassembled WGS sequence"/>
</dbReference>
<evidence type="ECO:0000256" key="2">
    <source>
        <dbReference type="ARBA" id="ARBA00022679"/>
    </source>
</evidence>
<accession>A0A8K0KUG7</accession>
<evidence type="ECO:0000256" key="4">
    <source>
        <dbReference type="ARBA" id="ARBA00022722"/>
    </source>
</evidence>
<keyword evidence="3" id="KW-0548">Nucleotidyltransferase</keyword>
<dbReference type="InterPro" id="IPR041588">
    <property type="entry name" value="Integrase_H2C2"/>
</dbReference>
<keyword evidence="10" id="KW-1185">Reference proteome</keyword>
<evidence type="ECO:0000256" key="1">
    <source>
        <dbReference type="ARBA" id="ARBA00012493"/>
    </source>
</evidence>
<dbReference type="PROSITE" id="PS50994">
    <property type="entry name" value="INTEGRASE"/>
    <property type="match status" value="1"/>
</dbReference>
<organism evidence="9 10">
    <name type="scientific">Ladona fulva</name>
    <name type="common">Scarce chaser dragonfly</name>
    <name type="synonym">Libellula fulva</name>
    <dbReference type="NCBI Taxonomy" id="123851"/>
    <lineage>
        <taxon>Eukaryota</taxon>
        <taxon>Metazoa</taxon>
        <taxon>Ecdysozoa</taxon>
        <taxon>Arthropoda</taxon>
        <taxon>Hexapoda</taxon>
        <taxon>Insecta</taxon>
        <taxon>Pterygota</taxon>
        <taxon>Palaeoptera</taxon>
        <taxon>Odonata</taxon>
        <taxon>Epiprocta</taxon>
        <taxon>Anisoptera</taxon>
        <taxon>Libelluloidea</taxon>
        <taxon>Libellulidae</taxon>
        <taxon>Ladona</taxon>
    </lineage>
</organism>
<gene>
    <name evidence="9" type="ORF">J437_LFUL019537</name>
</gene>
<dbReference type="AlphaFoldDB" id="A0A8K0KUG7"/>
<evidence type="ECO:0000256" key="5">
    <source>
        <dbReference type="ARBA" id="ARBA00022759"/>
    </source>
</evidence>